<name>A0A2S6I4P0_9BACT</name>
<dbReference type="PANTHER" id="PTHR43301:SF3">
    <property type="entry name" value="ARABINAN ENDO-1,5-ALPHA-L-ARABINOSIDASE A-RELATED"/>
    <property type="match status" value="1"/>
</dbReference>
<comment type="pathway">
    <text evidence="1">Glycan metabolism; L-arabinan degradation.</text>
</comment>
<dbReference type="InterPro" id="IPR050727">
    <property type="entry name" value="GH43_arabinanases"/>
</dbReference>
<dbReference type="GO" id="GO:0004553">
    <property type="term" value="F:hydrolase activity, hydrolyzing O-glycosyl compounds"/>
    <property type="evidence" value="ECO:0007669"/>
    <property type="project" value="InterPro"/>
</dbReference>
<dbReference type="RefSeq" id="WP_211295263.1">
    <property type="nucleotide sequence ID" value="NZ_PTJC01000006.1"/>
</dbReference>
<evidence type="ECO:0000256" key="6">
    <source>
        <dbReference type="PIRSR" id="PIRSR606710-2"/>
    </source>
</evidence>
<evidence type="ECO:0000259" key="8">
    <source>
        <dbReference type="Pfam" id="PF16369"/>
    </source>
</evidence>
<comment type="similarity">
    <text evidence="2 7">Belongs to the glycosyl hydrolase 43 family.</text>
</comment>
<dbReference type="Gene3D" id="2.115.10.20">
    <property type="entry name" value="Glycosyl hydrolase domain, family 43"/>
    <property type="match status" value="1"/>
</dbReference>
<dbReference type="EMBL" id="PTJC01000006">
    <property type="protein sequence ID" value="PPK86153.1"/>
    <property type="molecule type" value="Genomic_DNA"/>
</dbReference>
<dbReference type="AlphaFoldDB" id="A0A2S6I4P0"/>
<evidence type="ECO:0000256" key="5">
    <source>
        <dbReference type="PIRSR" id="PIRSR606710-1"/>
    </source>
</evidence>
<dbReference type="Proteomes" id="UP000237662">
    <property type="component" value="Unassembled WGS sequence"/>
</dbReference>
<dbReference type="Gene3D" id="2.40.128.10">
    <property type="match status" value="1"/>
</dbReference>
<feature type="active site" description="Proton acceptor" evidence="5">
    <location>
        <position position="80"/>
    </location>
</feature>
<dbReference type="CDD" id="cd08998">
    <property type="entry name" value="GH43_Arb43a-like"/>
    <property type="match status" value="1"/>
</dbReference>
<feature type="site" description="Important for catalytic activity, responsible for pKa modulation of the active site Glu and correct orientation of both the proton donor and substrate" evidence="6">
    <location>
        <position position="208"/>
    </location>
</feature>
<evidence type="ECO:0000313" key="9">
    <source>
        <dbReference type="EMBL" id="PPK86153.1"/>
    </source>
</evidence>
<dbReference type="InterPro" id="IPR006710">
    <property type="entry name" value="Glyco_hydro_43"/>
</dbReference>
<protein>
    <submittedName>
        <fullName evidence="9">Arabinan endo-1,5-alpha-L-arabinosidase</fullName>
    </submittedName>
</protein>
<reference evidence="9 10" key="1">
    <citation type="submission" date="2018-02" db="EMBL/GenBank/DDBJ databases">
        <title>Genomic Encyclopedia of Archaeal and Bacterial Type Strains, Phase II (KMG-II): from individual species to whole genera.</title>
        <authorList>
            <person name="Goeker M."/>
        </authorList>
    </citation>
    <scope>NUCLEOTIDE SEQUENCE [LARGE SCALE GENOMIC DNA]</scope>
    <source>
        <strain evidence="9 10">DSM 29526</strain>
    </source>
</reference>
<sequence length="502" mass="55954">MPIPPMYRLPFLLIFGLVLVLGEACSPDEVMTGDDDGPDIPVDTTDADSGEIDFSLLGDTYYNISAVENAPRWGVHNVHDPSVFKDGDYYYSYNTDVAFGTEVRPGLQIRRSKNLVTWQFLGWVFEGLPQQGANFIRQHGGLPNQSLWAPYAMKVGDSYRLYYSLASNVGRLSAMGLATADDPRGPWTERGLVVTSTADNYRQTNAIDPSVVVAEDGSHWFYYGSAWDGIYVLELDPATGLPKTSGDKGVRVAQRGFTGGTVNGNIEGPEVMYHSELDAYYLFIAYDWLETKYNVRVGRSGSPTGPFLDYFGNDVNTESDNAPMILAPYRFAGHSGYQGVSHPAVFHDGTDWYMAHQARPGENKFFMNLHVRRIYWTEAGWPIVSPERYAGVVQDSIGVGELPGDWEIIDFDYSVVPGYAEQQTDPDFQESNRVTFSEDGTFGADSGNTWSYTAPWLVLTYADGRIHRLRVARGRDWENEVPNTLILTGLNAKGYAVWGKKR</sequence>
<dbReference type="SUPFAM" id="SSF75005">
    <property type="entry name" value="Arabinanase/levansucrase/invertase"/>
    <property type="match status" value="1"/>
</dbReference>
<dbReference type="InterPro" id="IPR023296">
    <property type="entry name" value="Glyco_hydro_beta-prop_sf"/>
</dbReference>
<evidence type="ECO:0000313" key="10">
    <source>
        <dbReference type="Proteomes" id="UP000237662"/>
    </source>
</evidence>
<feature type="active site" description="Proton donor" evidence="5">
    <location>
        <position position="267"/>
    </location>
</feature>
<evidence type="ECO:0000256" key="3">
    <source>
        <dbReference type="ARBA" id="ARBA00022801"/>
    </source>
</evidence>
<dbReference type="Pfam" id="PF16369">
    <property type="entry name" value="GH43_C"/>
    <property type="match status" value="1"/>
</dbReference>
<dbReference type="InterPro" id="IPR032291">
    <property type="entry name" value="Abn2_C"/>
</dbReference>
<gene>
    <name evidence="9" type="ORF">CLV84_3072</name>
</gene>
<evidence type="ECO:0000256" key="1">
    <source>
        <dbReference type="ARBA" id="ARBA00004834"/>
    </source>
</evidence>
<dbReference type="Pfam" id="PF04616">
    <property type="entry name" value="Glyco_hydro_43"/>
    <property type="match status" value="1"/>
</dbReference>
<feature type="domain" description="Extracellular endo-alpha-(1-&gt;5)-L-arabinanase C-terminal" evidence="8">
    <location>
        <begin position="386"/>
        <end position="499"/>
    </location>
</feature>
<keyword evidence="10" id="KW-1185">Reference proteome</keyword>
<comment type="caution">
    <text evidence="9">The sequence shown here is derived from an EMBL/GenBank/DDBJ whole genome shotgun (WGS) entry which is preliminary data.</text>
</comment>
<organism evidence="9 10">
    <name type="scientific">Neolewinella xylanilytica</name>
    <dbReference type="NCBI Taxonomy" id="1514080"/>
    <lineage>
        <taxon>Bacteria</taxon>
        <taxon>Pseudomonadati</taxon>
        <taxon>Bacteroidota</taxon>
        <taxon>Saprospiria</taxon>
        <taxon>Saprospirales</taxon>
        <taxon>Lewinellaceae</taxon>
        <taxon>Neolewinella</taxon>
    </lineage>
</organism>
<keyword evidence="3 7" id="KW-0378">Hydrolase</keyword>
<evidence type="ECO:0000256" key="7">
    <source>
        <dbReference type="RuleBase" id="RU361187"/>
    </source>
</evidence>
<proteinExistence type="inferred from homology"/>
<evidence type="ECO:0000256" key="4">
    <source>
        <dbReference type="ARBA" id="ARBA00023295"/>
    </source>
</evidence>
<keyword evidence="4 7" id="KW-0326">Glycosidase</keyword>
<accession>A0A2S6I4P0</accession>
<dbReference type="GO" id="GO:0005975">
    <property type="term" value="P:carbohydrate metabolic process"/>
    <property type="evidence" value="ECO:0007669"/>
    <property type="project" value="InterPro"/>
</dbReference>
<evidence type="ECO:0000256" key="2">
    <source>
        <dbReference type="ARBA" id="ARBA00009865"/>
    </source>
</evidence>
<dbReference type="PANTHER" id="PTHR43301">
    <property type="entry name" value="ARABINAN ENDO-1,5-ALPHA-L-ARABINOSIDASE"/>
    <property type="match status" value="1"/>
</dbReference>